<evidence type="ECO:0000256" key="3">
    <source>
        <dbReference type="ARBA" id="ARBA00022475"/>
    </source>
</evidence>
<evidence type="ECO:0000256" key="10">
    <source>
        <dbReference type="ARBA" id="ARBA00034899"/>
    </source>
</evidence>
<name>A0A0N4W084_HAEPC</name>
<dbReference type="PANTHER" id="PTHR12869">
    <property type="entry name" value="SMALL SEVEN TRANSMEMBRANE DOMAIN-CONTAINING PROTEIN"/>
    <property type="match status" value="1"/>
</dbReference>
<evidence type="ECO:0000256" key="11">
    <source>
        <dbReference type="SAM" id="Phobius"/>
    </source>
</evidence>
<comment type="similarity">
    <text evidence="8">Belongs to the TMEM147 family.</text>
</comment>
<feature type="transmembrane region" description="Helical" evidence="11">
    <location>
        <begin position="144"/>
        <end position="166"/>
    </location>
</feature>
<evidence type="ECO:0000256" key="4">
    <source>
        <dbReference type="ARBA" id="ARBA00022692"/>
    </source>
</evidence>
<keyword evidence="6 11" id="KW-1133">Transmembrane helix</keyword>
<comment type="subcellular location">
    <subcellularLocation>
        <location evidence="2">Cell membrane</location>
        <topology evidence="2">Multi-pass membrane protein</topology>
    </subcellularLocation>
    <subcellularLocation>
        <location evidence="1">Endoplasmic reticulum membrane</location>
        <topology evidence="1">Multi-pass membrane protein</topology>
    </subcellularLocation>
</comment>
<dbReference type="InterPro" id="IPR019164">
    <property type="entry name" value="TMEM147"/>
</dbReference>
<dbReference type="OMA" id="EYTNIWM"/>
<evidence type="ECO:0000256" key="8">
    <source>
        <dbReference type="ARBA" id="ARBA00034739"/>
    </source>
</evidence>
<dbReference type="GO" id="GO:0005789">
    <property type="term" value="C:endoplasmic reticulum membrane"/>
    <property type="evidence" value="ECO:0007669"/>
    <property type="project" value="UniProtKB-SubCell"/>
</dbReference>
<dbReference type="GO" id="GO:0005886">
    <property type="term" value="C:plasma membrane"/>
    <property type="evidence" value="ECO:0007669"/>
    <property type="project" value="UniProtKB-SubCell"/>
</dbReference>
<dbReference type="PANTHER" id="PTHR12869:SF0">
    <property type="entry name" value="BOS COMPLEX SUBUNIT TMEM147"/>
    <property type="match status" value="1"/>
</dbReference>
<feature type="transmembrane region" description="Helical" evidence="11">
    <location>
        <begin position="79"/>
        <end position="100"/>
    </location>
</feature>
<accession>A0A0N4W084</accession>
<sequence length="169" mass="18530">LASGLNEYSSFWRCAQASGGYFLTQLVKLLLLATFFPAADTEGFAVLPELLKSSADVVDVIGMHLVMTHVLNGKGEVRFLVGGLGWGAAHSVASSFILFWVGARASAFSWRWIQMALESSSDLILFVAMAALTWMATRAASRHLVFMLLTACVFHTFVYQLVLFPFHSC</sequence>
<proteinExistence type="inferred from homology"/>
<evidence type="ECO:0000256" key="2">
    <source>
        <dbReference type="ARBA" id="ARBA00004651"/>
    </source>
</evidence>
<dbReference type="AlphaFoldDB" id="A0A0N4W084"/>
<evidence type="ECO:0000256" key="6">
    <source>
        <dbReference type="ARBA" id="ARBA00022989"/>
    </source>
</evidence>
<evidence type="ECO:0000256" key="9">
    <source>
        <dbReference type="ARBA" id="ARBA00034846"/>
    </source>
</evidence>
<organism evidence="12">
    <name type="scientific">Haemonchus placei</name>
    <name type="common">Barber's pole worm</name>
    <dbReference type="NCBI Taxonomy" id="6290"/>
    <lineage>
        <taxon>Eukaryota</taxon>
        <taxon>Metazoa</taxon>
        <taxon>Ecdysozoa</taxon>
        <taxon>Nematoda</taxon>
        <taxon>Chromadorea</taxon>
        <taxon>Rhabditida</taxon>
        <taxon>Rhabditina</taxon>
        <taxon>Rhabditomorpha</taxon>
        <taxon>Strongyloidea</taxon>
        <taxon>Trichostrongylidae</taxon>
        <taxon>Haemonchus</taxon>
    </lineage>
</organism>
<dbReference type="WBParaSite" id="HPLM_0000296001-mRNA-1">
    <property type="protein sequence ID" value="HPLM_0000296001-mRNA-1"/>
    <property type="gene ID" value="HPLM_0000296001"/>
</dbReference>
<protein>
    <recommendedName>
        <fullName evidence="9">BOS complex subunit TMEM147</fullName>
    </recommendedName>
    <alternativeName>
        <fullName evidence="10">Transmembrane protein 147</fullName>
    </alternativeName>
</protein>
<evidence type="ECO:0000256" key="7">
    <source>
        <dbReference type="ARBA" id="ARBA00023136"/>
    </source>
</evidence>
<keyword evidence="3" id="KW-1003">Cell membrane</keyword>
<evidence type="ECO:0000256" key="5">
    <source>
        <dbReference type="ARBA" id="ARBA00022824"/>
    </source>
</evidence>
<keyword evidence="4 11" id="KW-0812">Transmembrane</keyword>
<evidence type="ECO:0000313" key="12">
    <source>
        <dbReference type="WBParaSite" id="HPLM_0000296001-mRNA-1"/>
    </source>
</evidence>
<keyword evidence="7 11" id="KW-0472">Membrane</keyword>
<keyword evidence="5" id="KW-0256">Endoplasmic reticulum</keyword>
<evidence type="ECO:0000256" key="1">
    <source>
        <dbReference type="ARBA" id="ARBA00004477"/>
    </source>
</evidence>
<dbReference type="Pfam" id="PF09767">
    <property type="entry name" value="DUF2053"/>
    <property type="match status" value="1"/>
</dbReference>
<reference evidence="12" key="1">
    <citation type="submission" date="2017-02" db="UniProtKB">
        <authorList>
            <consortium name="WormBaseParasite"/>
        </authorList>
    </citation>
    <scope>IDENTIFICATION</scope>
</reference>